<reference evidence="2" key="1">
    <citation type="submission" date="2019-07" db="EMBL/GenBank/DDBJ databases">
        <title>Genomic Encyclopedia of Type Strains, Phase IV (KMG-IV): sequencing the most valuable type-strain genomes for metagenomic binning, comparative biology and taxonomic classification.</title>
        <authorList>
            <person name="Goeker M."/>
        </authorList>
    </citation>
    <scope>NUCLEOTIDE SEQUENCE</scope>
    <source>
        <strain evidence="2">DSM 44596</strain>
    </source>
</reference>
<dbReference type="Pfam" id="PF01593">
    <property type="entry name" value="Amino_oxidase"/>
    <property type="match status" value="1"/>
</dbReference>
<comment type="caution">
    <text evidence="2">The sequence shown here is derived from an EMBL/GenBank/DDBJ whole genome shotgun (WGS) entry which is preliminary data.</text>
</comment>
<dbReference type="PROSITE" id="PS51318">
    <property type="entry name" value="TAT"/>
    <property type="match status" value="1"/>
</dbReference>
<dbReference type="EMBL" id="VNIQ01000001">
    <property type="protein sequence ID" value="TYQ07675.1"/>
    <property type="molecule type" value="Genomic_DNA"/>
</dbReference>
<evidence type="ECO:0000259" key="1">
    <source>
        <dbReference type="Pfam" id="PF01593"/>
    </source>
</evidence>
<dbReference type="Gene3D" id="1.20.1440.240">
    <property type="match status" value="1"/>
</dbReference>
<name>A0A652YVE8_NOCGL</name>
<sequence length="534" mass="58004">MSYTRRSFMRSLGLTGGAGLALGAMGSIGLAPAASASPRRFQAPAAGDLIGQVKGSHSVVILGGGPAGLCSAYELQKAGYKVTVLEARTRPGGRVWSIRNGTEETDLNGETQTCTFSEGHFYNLGATRIPQNHNTIDYCRELGVELQMFGNQNANTLVNYTGSKPLANQSITYRAAKADTYGYMSELLQKATNQGALDEVLTKEDKEALSSFLKDFGDLGSDGRYVGSSRRGHSVEPGAGLNFGTEIEPFGMSDVIQGGIGRAFSFEFGYDQAMTMMTPVGGMDRIYYKFQDKIGMENIEFGAEVSGMKNVPEGVTVDYVVDGKAKSITADYAICTIPPHLIKRLNNNLPSDILLALEGAKPSSSGKLGIEYSRRWWETEDRIYGGASNTDRDISQIMFPYDHYNSDRGIVVAYYSSGKRQQAFESLTHKQRLAKAIAEGSEIHGEKYTRDISSSFSGSWRRTKYSESAWASWAGAGDSHGGMATPEYTKLLEPVDRIYFAGDHLSNAIAWQHGAFTSAQDVVTHLHQRVAQGA</sequence>
<accession>A0A652YVE8</accession>
<dbReference type="SUPFAM" id="SSF51905">
    <property type="entry name" value="FAD/NAD(P)-binding domain"/>
    <property type="match status" value="1"/>
</dbReference>
<dbReference type="PRINTS" id="PR00419">
    <property type="entry name" value="ADXRDTASE"/>
</dbReference>
<dbReference type="InterPro" id="IPR002937">
    <property type="entry name" value="Amino_oxidase"/>
</dbReference>
<dbReference type="Gene3D" id="3.90.660.10">
    <property type="match status" value="1"/>
</dbReference>
<dbReference type="InterPro" id="IPR050281">
    <property type="entry name" value="Flavin_monoamine_oxidase"/>
</dbReference>
<feature type="domain" description="Amine oxidase" evidence="1">
    <location>
        <begin position="67"/>
        <end position="523"/>
    </location>
</feature>
<organism evidence="2">
    <name type="scientific">Nocardia globerula</name>
    <dbReference type="NCBI Taxonomy" id="1818"/>
    <lineage>
        <taxon>Bacteria</taxon>
        <taxon>Bacillati</taxon>
        <taxon>Actinomycetota</taxon>
        <taxon>Actinomycetes</taxon>
        <taxon>Mycobacteriales</taxon>
        <taxon>Nocardiaceae</taxon>
        <taxon>Nocardia</taxon>
    </lineage>
</organism>
<dbReference type="GO" id="GO:0001716">
    <property type="term" value="F:L-amino-acid oxidase activity"/>
    <property type="evidence" value="ECO:0007669"/>
    <property type="project" value="TreeGrafter"/>
</dbReference>
<dbReference type="GO" id="GO:0009063">
    <property type="term" value="P:amino acid catabolic process"/>
    <property type="evidence" value="ECO:0007669"/>
    <property type="project" value="TreeGrafter"/>
</dbReference>
<dbReference type="PANTHER" id="PTHR10742:SF342">
    <property type="entry name" value="AMINE OXIDASE"/>
    <property type="match status" value="1"/>
</dbReference>
<gene>
    <name evidence="2" type="ORF">FNL38_10140</name>
</gene>
<dbReference type="PANTHER" id="PTHR10742">
    <property type="entry name" value="FLAVIN MONOAMINE OXIDASE"/>
    <property type="match status" value="1"/>
</dbReference>
<dbReference type="SUPFAM" id="SSF54373">
    <property type="entry name" value="FAD-linked reductases, C-terminal domain"/>
    <property type="match status" value="1"/>
</dbReference>
<dbReference type="AlphaFoldDB" id="A0A652YVE8"/>
<proteinExistence type="predicted"/>
<dbReference type="Gene3D" id="3.50.50.60">
    <property type="entry name" value="FAD/NAD(P)-binding domain"/>
    <property type="match status" value="1"/>
</dbReference>
<dbReference type="InterPro" id="IPR036188">
    <property type="entry name" value="FAD/NAD-bd_sf"/>
</dbReference>
<evidence type="ECO:0000313" key="2">
    <source>
        <dbReference type="EMBL" id="TYQ07675.1"/>
    </source>
</evidence>
<protein>
    <submittedName>
        <fullName evidence="2">Monoamine oxidase</fullName>
    </submittedName>
</protein>
<dbReference type="InterPro" id="IPR006311">
    <property type="entry name" value="TAT_signal"/>
</dbReference>